<accession>A0A0M2NBI0</accession>
<gene>
    <name evidence="2" type="ORF">CHK_3166</name>
</gene>
<feature type="transmembrane region" description="Helical" evidence="1">
    <location>
        <begin position="111"/>
        <end position="133"/>
    </location>
</feature>
<keyword evidence="3" id="KW-1185">Reference proteome</keyword>
<dbReference type="STRING" id="270498.CHK_3166"/>
<dbReference type="OrthoDB" id="4624at2"/>
<name>A0A0M2NBI0_9FIRM</name>
<dbReference type="RefSeq" id="WP_046444897.1">
    <property type="nucleotide sequence ID" value="NZ_LAYJ01000133.1"/>
</dbReference>
<comment type="caution">
    <text evidence="2">The sequence shown here is derived from an EMBL/GenBank/DDBJ whole genome shotgun (WGS) entry which is preliminary data.</text>
</comment>
<evidence type="ECO:0000313" key="3">
    <source>
        <dbReference type="Proteomes" id="UP000034076"/>
    </source>
</evidence>
<protein>
    <submittedName>
        <fullName evidence="2">Substrate-specific component FolT of folate ECF transporter</fullName>
    </submittedName>
</protein>
<sequence length="176" mass="19265">MSRISSKTMRIVYYAALIAIAIILGIFSPYLGPQIKLSLAPIAVMFAGAILGPVAGGVIGFLSNFISFFVNPFNPGGAFNPGLALTMALYGIAAGLLFYKKEKISFPKVFISILVIQTVFSALLNTFWLSLFLGAPYLELMISRLPTTYITCAVYICVMYVLLRNKDKIYRPLVTT</sequence>
<dbReference type="Pfam" id="PF12822">
    <property type="entry name" value="ECF_trnsprt"/>
    <property type="match status" value="1"/>
</dbReference>
<dbReference type="InterPro" id="IPR030949">
    <property type="entry name" value="ECF_S_folate_fam"/>
</dbReference>
<evidence type="ECO:0000313" key="2">
    <source>
        <dbReference type="EMBL" id="KKI49588.1"/>
    </source>
</evidence>
<dbReference type="NCBIfam" id="TIGR04518">
    <property type="entry name" value="ECF_S_folT_fam"/>
    <property type="match status" value="1"/>
</dbReference>
<dbReference type="InterPro" id="IPR024529">
    <property type="entry name" value="ECF_trnsprt_substrate-spec"/>
</dbReference>
<dbReference type="EMBL" id="LAYJ01000133">
    <property type="protein sequence ID" value="KKI49588.1"/>
    <property type="molecule type" value="Genomic_DNA"/>
</dbReference>
<organism evidence="2 3">
    <name type="scientific">Christensenella hongkongensis</name>
    <dbReference type="NCBI Taxonomy" id="270498"/>
    <lineage>
        <taxon>Bacteria</taxon>
        <taxon>Bacillati</taxon>
        <taxon>Bacillota</taxon>
        <taxon>Clostridia</taxon>
        <taxon>Christensenellales</taxon>
        <taxon>Christensenellaceae</taxon>
        <taxon>Christensenella</taxon>
    </lineage>
</organism>
<dbReference type="AlphaFoldDB" id="A0A0M2NBI0"/>
<feature type="transmembrane region" description="Helical" evidence="1">
    <location>
        <begin position="43"/>
        <end position="66"/>
    </location>
</feature>
<feature type="transmembrane region" description="Helical" evidence="1">
    <location>
        <begin position="78"/>
        <end position="99"/>
    </location>
</feature>
<evidence type="ECO:0000256" key="1">
    <source>
        <dbReference type="SAM" id="Phobius"/>
    </source>
</evidence>
<feature type="transmembrane region" description="Helical" evidence="1">
    <location>
        <begin position="12"/>
        <end position="31"/>
    </location>
</feature>
<dbReference type="Proteomes" id="UP000034076">
    <property type="component" value="Unassembled WGS sequence"/>
</dbReference>
<keyword evidence="1" id="KW-1133">Transmembrane helix</keyword>
<proteinExistence type="predicted"/>
<dbReference type="GO" id="GO:0022857">
    <property type="term" value="F:transmembrane transporter activity"/>
    <property type="evidence" value="ECO:0007669"/>
    <property type="project" value="InterPro"/>
</dbReference>
<keyword evidence="1" id="KW-0472">Membrane</keyword>
<dbReference type="Gene3D" id="1.10.1760.20">
    <property type="match status" value="1"/>
</dbReference>
<keyword evidence="1" id="KW-0812">Transmembrane</keyword>
<feature type="transmembrane region" description="Helical" evidence="1">
    <location>
        <begin position="145"/>
        <end position="163"/>
    </location>
</feature>
<reference evidence="2 3" key="1">
    <citation type="submission" date="2015-04" db="EMBL/GenBank/DDBJ databases">
        <title>Draft genome sequence of bacteremic isolate Catabacter hongkongensis type strain HKU16T.</title>
        <authorList>
            <person name="Lau S.K."/>
            <person name="Teng J.L."/>
            <person name="Huang Y."/>
            <person name="Curreem S.O."/>
            <person name="Tsui S.K."/>
            <person name="Woo P.C."/>
        </authorList>
    </citation>
    <scope>NUCLEOTIDE SEQUENCE [LARGE SCALE GENOMIC DNA]</scope>
    <source>
        <strain evidence="2 3">HKU16</strain>
    </source>
</reference>